<keyword evidence="5 8" id="KW-1133">Transmembrane helix</keyword>
<comment type="subcellular location">
    <subcellularLocation>
        <location evidence="1">Membrane</location>
        <topology evidence="1">Multi-pass membrane protein</topology>
    </subcellularLocation>
</comment>
<feature type="transmembrane region" description="Helical" evidence="8">
    <location>
        <begin position="77"/>
        <end position="95"/>
    </location>
</feature>
<keyword evidence="7" id="KW-0413">Isomerase</keyword>
<evidence type="ECO:0000256" key="3">
    <source>
        <dbReference type="ARBA" id="ARBA00022692"/>
    </source>
</evidence>
<evidence type="ECO:0000313" key="9">
    <source>
        <dbReference type="EMBL" id="QUV94508.1"/>
    </source>
</evidence>
<reference evidence="9 10" key="1">
    <citation type="submission" date="2021-03" db="EMBL/GenBank/DDBJ databases">
        <title>Genomic and phenotypic characterization of Chloracidobacterium isolates provides evidence for multiple species.</title>
        <authorList>
            <person name="Saini M.K."/>
            <person name="Costas A.M.G."/>
            <person name="Tank M."/>
            <person name="Bryant D.A."/>
        </authorList>
    </citation>
    <scope>NUCLEOTIDE SEQUENCE [LARGE SCALE GENOMIC DNA]</scope>
    <source>
        <strain evidence="9 10">N</strain>
    </source>
</reference>
<name>A0ABX8B0L6_9BACT</name>
<sequence>MTYLQFHLYFSLPLLLVTAWLARGRFSRVHARWLGLVCVIVFVFTTPWDNHAVKLGIWDFPEDKILFRIWRLPIEEYGFFLLQTISVGLLTVALLRPRSSSTATEKAT</sequence>
<evidence type="ECO:0000256" key="2">
    <source>
        <dbReference type="ARBA" id="ARBA00004829"/>
    </source>
</evidence>
<evidence type="ECO:0000256" key="6">
    <source>
        <dbReference type="ARBA" id="ARBA00023136"/>
    </source>
</evidence>
<evidence type="ECO:0000256" key="8">
    <source>
        <dbReference type="SAM" id="Phobius"/>
    </source>
</evidence>
<keyword evidence="4" id="KW-0125">Carotenoid biosynthesis</keyword>
<evidence type="ECO:0000256" key="1">
    <source>
        <dbReference type="ARBA" id="ARBA00004141"/>
    </source>
</evidence>
<keyword evidence="3 8" id="KW-0812">Transmembrane</keyword>
<organism evidence="9 10">
    <name type="scientific">Chloracidobacterium sp. N</name>
    <dbReference type="NCBI Taxonomy" id="2821540"/>
    <lineage>
        <taxon>Bacteria</taxon>
        <taxon>Pseudomonadati</taxon>
        <taxon>Acidobacteriota</taxon>
        <taxon>Terriglobia</taxon>
        <taxon>Terriglobales</taxon>
        <taxon>Acidobacteriaceae</taxon>
        <taxon>Chloracidobacterium</taxon>
        <taxon>Chloracidobacterium aggregatum</taxon>
    </lineage>
</organism>
<dbReference type="RefSeq" id="WP_211422796.1">
    <property type="nucleotide sequence ID" value="NZ_CP072642.1"/>
</dbReference>
<evidence type="ECO:0000313" key="10">
    <source>
        <dbReference type="Proteomes" id="UP000677668"/>
    </source>
</evidence>
<proteinExistence type="predicted"/>
<dbReference type="InterPro" id="IPR017825">
    <property type="entry name" value="Lycopene_cyclase_dom"/>
</dbReference>
<dbReference type="Proteomes" id="UP000677668">
    <property type="component" value="Chromosome 1"/>
</dbReference>
<protein>
    <submittedName>
        <fullName evidence="9">Lycopene cyclase domain-containing protein</fullName>
    </submittedName>
</protein>
<evidence type="ECO:0000256" key="7">
    <source>
        <dbReference type="ARBA" id="ARBA00023235"/>
    </source>
</evidence>
<feature type="transmembrane region" description="Helical" evidence="8">
    <location>
        <begin position="29"/>
        <end position="48"/>
    </location>
</feature>
<keyword evidence="10" id="KW-1185">Reference proteome</keyword>
<accession>A0ABX8B0L6</accession>
<feature type="transmembrane region" description="Helical" evidence="8">
    <location>
        <begin position="6"/>
        <end position="22"/>
    </location>
</feature>
<gene>
    <name evidence="9" type="ORF">J8C05_03410</name>
</gene>
<evidence type="ECO:0000256" key="5">
    <source>
        <dbReference type="ARBA" id="ARBA00022989"/>
    </source>
</evidence>
<evidence type="ECO:0000256" key="4">
    <source>
        <dbReference type="ARBA" id="ARBA00022746"/>
    </source>
</evidence>
<dbReference type="NCBIfam" id="TIGR03462">
    <property type="entry name" value="CarR_dom_SF"/>
    <property type="match status" value="1"/>
</dbReference>
<comment type="pathway">
    <text evidence="2">Carotenoid biosynthesis.</text>
</comment>
<dbReference type="EMBL" id="CP072642">
    <property type="protein sequence ID" value="QUV94508.1"/>
    <property type="molecule type" value="Genomic_DNA"/>
</dbReference>
<keyword evidence="6 8" id="KW-0472">Membrane</keyword>